<sequence>MDRAVRESIERLRRQPARFRCFYDKLRRDFHRLARRSYSWAYDAEIDESLNDAFVALFSQNKGDFSAASQILRDPLAFETALAAYLIGAGRFKLLSRLRERAKQEDREVPLDDEGESRLDQPDTVREAAWPDTDPFPTPEDSHEQTRRARILARCMEKLTVLARQTFALALRGYTDVEIQARVGSSSTVAVRRRVSETKTLLIDCARRDAQETS</sequence>
<reference evidence="2 3" key="1">
    <citation type="submission" date="2018-01" db="EMBL/GenBank/DDBJ databases">
        <title>Genomic Encyclopedia of Type Strains, Phase III (KMG-III): the genomes of soil and plant-associated and newly described type strains.</title>
        <authorList>
            <person name="Whitman W."/>
        </authorList>
    </citation>
    <scope>NUCLEOTIDE SEQUENCE [LARGE SCALE GENOMIC DNA]</scope>
    <source>
        <strain evidence="2 3">JCM 18070</strain>
    </source>
</reference>
<name>A0A2S4MAH6_9BURK</name>
<dbReference type="RefSeq" id="WP_103704890.1">
    <property type="nucleotide sequence ID" value="NZ_PQGA01000006.1"/>
</dbReference>
<proteinExistence type="predicted"/>
<evidence type="ECO:0000313" key="2">
    <source>
        <dbReference type="EMBL" id="POR51651.1"/>
    </source>
</evidence>
<gene>
    <name evidence="2" type="ORF">B0G62_106185</name>
</gene>
<dbReference type="AlphaFoldDB" id="A0A2S4MAH6"/>
<dbReference type="OrthoDB" id="9098911at2"/>
<comment type="caution">
    <text evidence="2">The sequence shown here is derived from an EMBL/GenBank/DDBJ whole genome shotgun (WGS) entry which is preliminary data.</text>
</comment>
<feature type="region of interest" description="Disordered" evidence="1">
    <location>
        <begin position="105"/>
        <end position="145"/>
    </location>
</feature>
<accession>A0A2S4MAH6</accession>
<dbReference type="EMBL" id="PQGA01000006">
    <property type="protein sequence ID" value="POR51651.1"/>
    <property type="molecule type" value="Genomic_DNA"/>
</dbReference>
<feature type="compositionally biased region" description="Basic and acidic residues" evidence="1">
    <location>
        <begin position="105"/>
        <end position="126"/>
    </location>
</feature>
<evidence type="ECO:0000256" key="1">
    <source>
        <dbReference type="SAM" id="MobiDB-lite"/>
    </source>
</evidence>
<dbReference type="Proteomes" id="UP000237381">
    <property type="component" value="Unassembled WGS sequence"/>
</dbReference>
<organism evidence="2 3">
    <name type="scientific">Paraburkholderia eburnea</name>
    <dbReference type="NCBI Taxonomy" id="1189126"/>
    <lineage>
        <taxon>Bacteria</taxon>
        <taxon>Pseudomonadati</taxon>
        <taxon>Pseudomonadota</taxon>
        <taxon>Betaproteobacteria</taxon>
        <taxon>Burkholderiales</taxon>
        <taxon>Burkholderiaceae</taxon>
        <taxon>Paraburkholderia</taxon>
    </lineage>
</organism>
<evidence type="ECO:0000313" key="3">
    <source>
        <dbReference type="Proteomes" id="UP000237381"/>
    </source>
</evidence>
<protein>
    <submittedName>
        <fullName evidence="2">Uncharacterized protein</fullName>
    </submittedName>
</protein>
<keyword evidence="3" id="KW-1185">Reference proteome</keyword>